<dbReference type="InterPro" id="IPR013013">
    <property type="entry name" value="PTS_EIIC_1"/>
</dbReference>
<evidence type="ECO:0000256" key="10">
    <source>
        <dbReference type="ARBA" id="ARBA00023136"/>
    </source>
</evidence>
<feature type="transmembrane region" description="Helical" evidence="12">
    <location>
        <begin position="122"/>
        <end position="145"/>
    </location>
</feature>
<gene>
    <name evidence="15" type="ORF">CR532_02190</name>
</gene>
<evidence type="ECO:0000256" key="9">
    <source>
        <dbReference type="ARBA" id="ARBA00022989"/>
    </source>
</evidence>
<dbReference type="InterPro" id="IPR036878">
    <property type="entry name" value="Glu_permease_IIB"/>
</dbReference>
<dbReference type="InterPro" id="IPR010975">
    <property type="entry name" value="PTS_IIBC_a_glc"/>
</dbReference>
<dbReference type="InterPro" id="IPR050429">
    <property type="entry name" value="PTS_Glucose_EIICBA"/>
</dbReference>
<evidence type="ECO:0000313" key="16">
    <source>
        <dbReference type="Proteomes" id="UP000244655"/>
    </source>
</evidence>
<dbReference type="GO" id="GO:0009401">
    <property type="term" value="P:phosphoenolpyruvate-dependent sugar phosphotransferase system"/>
    <property type="evidence" value="ECO:0007669"/>
    <property type="project" value="UniProtKB-KW"/>
</dbReference>
<evidence type="ECO:0000256" key="12">
    <source>
        <dbReference type="SAM" id="Phobius"/>
    </source>
</evidence>
<feature type="transmembrane region" description="Helical" evidence="12">
    <location>
        <begin position="166"/>
        <end position="187"/>
    </location>
</feature>
<dbReference type="CDD" id="cd00212">
    <property type="entry name" value="PTS_IIB_glc"/>
    <property type="match status" value="1"/>
</dbReference>
<dbReference type="Proteomes" id="UP000244655">
    <property type="component" value="Chromosome"/>
</dbReference>
<dbReference type="NCBIfam" id="TIGR02005">
    <property type="entry name" value="PTS-IIBC-alpha"/>
    <property type="match status" value="1"/>
</dbReference>
<feature type="transmembrane region" description="Helical" evidence="12">
    <location>
        <begin position="12"/>
        <end position="35"/>
    </location>
</feature>
<feature type="transmembrane region" description="Helical" evidence="12">
    <location>
        <begin position="199"/>
        <end position="219"/>
    </location>
</feature>
<organism evidence="15 16">
    <name type="scientific">Candidatus Borreliella tachyglossi</name>
    <dbReference type="NCBI Taxonomy" id="1964448"/>
    <lineage>
        <taxon>Bacteria</taxon>
        <taxon>Pseudomonadati</taxon>
        <taxon>Spirochaetota</taxon>
        <taxon>Spirochaetia</taxon>
        <taxon>Spirochaetales</taxon>
        <taxon>Borreliaceae</taxon>
        <taxon>Borreliella</taxon>
    </lineage>
</organism>
<keyword evidence="7 12" id="KW-0812">Transmembrane</keyword>
<feature type="domain" description="PTS EIIB type-1" evidence="13">
    <location>
        <begin position="430"/>
        <end position="512"/>
    </location>
</feature>
<sequence>MIQTMQKFGSAMVIPALFFALFGLVVGLSSVFLIGAGPGAWRDLWWMLGEGGWTIFRQMPLLFAATLPISLVKKASSRACVESLLAFLLFNYFIAAILSLYGQTFGIDYSVEPGGTSGLTMLANIKTLDTSIFGAIIVSCIIIYLHNRYFDIKVSPYLQIFSGSNFIVALSFLTMLPLALIFCIVWPKMQMGIAGLQEMMAYSGAFGVWLYTFLERVLIPFGFHHFIYQPFIFGPAVVDEGILKHWAEHIQEFSQSTIPLKELFPGGGFALHGNSKVFGVFGLSLAMYYSAKKDKRKALKGLLIPAALTSMINGITEPIEFTFLFAAPMLFILHSVLAGLMSAIMYSFGLVGNMGTGLIDFFLLNWIPMWRNHPEPYIAQLIIGSIFTVIYFFSFKYLILKFNFKTPGRWDDDTPVKLHTRKDYIGDQFRHQALSIIHMLGGKANIEDLSNCATRLRVTVKDVNKVHPDESFKKYGVKGIFKTDNYFQIVIGLDVPILREEMESILEDVKEEV</sequence>
<dbReference type="PANTHER" id="PTHR30009:SF12">
    <property type="entry name" value="PHOSPHOTRANSFERASE IIC COMPONENT GLVC"/>
    <property type="match status" value="1"/>
</dbReference>
<dbReference type="InterPro" id="IPR003352">
    <property type="entry name" value="PTS_EIIC"/>
</dbReference>
<evidence type="ECO:0000256" key="6">
    <source>
        <dbReference type="ARBA" id="ARBA00022683"/>
    </source>
</evidence>
<dbReference type="Gene3D" id="3.30.1360.60">
    <property type="entry name" value="Glucose permease domain IIB"/>
    <property type="match status" value="1"/>
</dbReference>
<keyword evidence="10 12" id="KW-0472">Membrane</keyword>
<evidence type="ECO:0000259" key="13">
    <source>
        <dbReference type="PROSITE" id="PS51098"/>
    </source>
</evidence>
<evidence type="ECO:0000259" key="14">
    <source>
        <dbReference type="PROSITE" id="PS51103"/>
    </source>
</evidence>
<keyword evidence="2" id="KW-0813">Transport</keyword>
<dbReference type="GO" id="GO:0090563">
    <property type="term" value="F:protein-phosphocysteine-sugar phosphotransferase activity"/>
    <property type="evidence" value="ECO:0007669"/>
    <property type="project" value="TreeGrafter"/>
</dbReference>
<dbReference type="InterPro" id="IPR001996">
    <property type="entry name" value="PTS_IIB_1"/>
</dbReference>
<keyword evidence="6" id="KW-0598">Phosphotransferase system</keyword>
<evidence type="ECO:0000313" key="15">
    <source>
        <dbReference type="EMBL" id="AWG42801.1"/>
    </source>
</evidence>
<dbReference type="GO" id="GO:0008982">
    <property type="term" value="F:protein-N(PI)-phosphohistidine-sugar phosphotransferase activity"/>
    <property type="evidence" value="ECO:0007669"/>
    <property type="project" value="InterPro"/>
</dbReference>
<evidence type="ECO:0000256" key="5">
    <source>
        <dbReference type="ARBA" id="ARBA00022679"/>
    </source>
</evidence>
<dbReference type="Pfam" id="PF02378">
    <property type="entry name" value="PTS_EIIC"/>
    <property type="match status" value="1"/>
</dbReference>
<evidence type="ECO:0000256" key="3">
    <source>
        <dbReference type="ARBA" id="ARBA00022475"/>
    </source>
</evidence>
<protein>
    <submittedName>
        <fullName evidence="15">PTS alpha-glucoside transporter subunit IIBC</fullName>
    </submittedName>
</protein>
<comment type="subcellular location">
    <subcellularLocation>
        <location evidence="1">Cell membrane</location>
        <topology evidence="1">Multi-pass membrane protein</topology>
    </subcellularLocation>
</comment>
<dbReference type="PROSITE" id="PS51098">
    <property type="entry name" value="PTS_EIIB_TYPE_1"/>
    <property type="match status" value="1"/>
</dbReference>
<feature type="domain" description="PTS EIIC type-1" evidence="14">
    <location>
        <begin position="1"/>
        <end position="411"/>
    </location>
</feature>
<evidence type="ECO:0000256" key="8">
    <source>
        <dbReference type="ARBA" id="ARBA00022777"/>
    </source>
</evidence>
<dbReference type="PROSITE" id="PS51103">
    <property type="entry name" value="PTS_EIIC_TYPE_1"/>
    <property type="match status" value="1"/>
</dbReference>
<feature type="transmembrane region" description="Helical" evidence="12">
    <location>
        <begin position="298"/>
        <end position="315"/>
    </location>
</feature>
<name>A0A2S1LWZ1_9SPIR</name>
<dbReference type="NCBIfam" id="TIGR00826">
    <property type="entry name" value="EIIB_glc"/>
    <property type="match status" value="1"/>
</dbReference>
<feature type="transmembrane region" description="Helical" evidence="12">
    <location>
        <begin position="84"/>
        <end position="102"/>
    </location>
</feature>
<keyword evidence="8" id="KW-0418">Kinase</keyword>
<dbReference type="GO" id="GO:0005886">
    <property type="term" value="C:plasma membrane"/>
    <property type="evidence" value="ECO:0007669"/>
    <property type="project" value="UniProtKB-SubCell"/>
</dbReference>
<keyword evidence="9 12" id="KW-1133">Transmembrane helix</keyword>
<dbReference type="InterPro" id="IPR018113">
    <property type="entry name" value="PTrfase_EIIB_Cys"/>
</dbReference>
<dbReference type="EMBL" id="CP025785">
    <property type="protein sequence ID" value="AWG42801.1"/>
    <property type="molecule type" value="Genomic_DNA"/>
</dbReference>
<feature type="active site" description="Phosphocysteine intermediate; for EIIB activity" evidence="11">
    <location>
        <position position="452"/>
    </location>
</feature>
<dbReference type="GO" id="GO:0016301">
    <property type="term" value="F:kinase activity"/>
    <property type="evidence" value="ECO:0007669"/>
    <property type="project" value="UniProtKB-KW"/>
</dbReference>
<evidence type="ECO:0000256" key="7">
    <source>
        <dbReference type="ARBA" id="ARBA00022692"/>
    </source>
</evidence>
<evidence type="ECO:0000256" key="4">
    <source>
        <dbReference type="ARBA" id="ARBA00022597"/>
    </source>
</evidence>
<dbReference type="SUPFAM" id="SSF55604">
    <property type="entry name" value="Glucose permease domain IIB"/>
    <property type="match status" value="1"/>
</dbReference>
<feature type="transmembrane region" description="Helical" evidence="12">
    <location>
        <begin position="348"/>
        <end position="367"/>
    </location>
</feature>
<dbReference type="Pfam" id="PF00367">
    <property type="entry name" value="PTS_EIIB"/>
    <property type="match status" value="1"/>
</dbReference>
<proteinExistence type="predicted"/>
<evidence type="ECO:0000256" key="2">
    <source>
        <dbReference type="ARBA" id="ARBA00022448"/>
    </source>
</evidence>
<dbReference type="AlphaFoldDB" id="A0A2S1LWZ1"/>
<feature type="transmembrane region" description="Helical" evidence="12">
    <location>
        <begin position="55"/>
        <end position="72"/>
    </location>
</feature>
<evidence type="ECO:0000256" key="11">
    <source>
        <dbReference type="PROSITE-ProRule" id="PRU00421"/>
    </source>
</evidence>
<dbReference type="RefSeq" id="WP_108729201.1">
    <property type="nucleotide sequence ID" value="NZ_CP025785.1"/>
</dbReference>
<keyword evidence="5" id="KW-0808">Transferase</keyword>
<feature type="transmembrane region" description="Helical" evidence="12">
    <location>
        <begin position="379"/>
        <end position="399"/>
    </location>
</feature>
<accession>A0A2S1LWZ1</accession>
<dbReference type="PANTHER" id="PTHR30009">
    <property type="entry name" value="CYTOCHROME C-TYPE SYNTHESIS PROTEIN AND PTS TRANSMEMBRANE COMPONENT"/>
    <property type="match status" value="1"/>
</dbReference>
<keyword evidence="3" id="KW-1003">Cell membrane</keyword>
<dbReference type="PROSITE" id="PS01035">
    <property type="entry name" value="PTS_EIIB_TYPE_1_CYS"/>
    <property type="match status" value="1"/>
</dbReference>
<reference evidence="15 16" key="1">
    <citation type="submission" date="2018-01" db="EMBL/GenBank/DDBJ databases">
        <title>Genome sequence of Borrelia tachyglossi.</title>
        <authorList>
            <person name="Gofton A.W."/>
        </authorList>
    </citation>
    <scope>NUCLEOTIDE SEQUENCE [LARGE SCALE GENOMIC DNA]</scope>
    <source>
        <strain evidence="15 16">Bc-F10-1268</strain>
    </source>
</reference>
<feature type="transmembrane region" description="Helical" evidence="12">
    <location>
        <begin position="321"/>
        <end position="341"/>
    </location>
</feature>
<dbReference type="OrthoDB" id="9764327at2"/>
<evidence type="ECO:0000256" key="1">
    <source>
        <dbReference type="ARBA" id="ARBA00004651"/>
    </source>
</evidence>
<keyword evidence="16" id="KW-1185">Reference proteome</keyword>
<keyword evidence="4" id="KW-0762">Sugar transport</keyword>